<name>A0A1H6DMY8_9ACTN</name>
<dbReference type="EMBL" id="FNVU01000017">
    <property type="protein sequence ID" value="SEG86123.1"/>
    <property type="molecule type" value="Genomic_DNA"/>
</dbReference>
<gene>
    <name evidence="2" type="ORF">SAMN05216223_1172</name>
</gene>
<reference evidence="2 3" key="1">
    <citation type="submission" date="2016-10" db="EMBL/GenBank/DDBJ databases">
        <authorList>
            <person name="de Groot N.N."/>
        </authorList>
    </citation>
    <scope>NUCLEOTIDE SEQUENCE [LARGE SCALE GENOMIC DNA]</scope>
    <source>
        <strain evidence="2 3">CGMCC 4.2023</strain>
    </source>
</reference>
<evidence type="ECO:0000313" key="3">
    <source>
        <dbReference type="Proteomes" id="UP000236754"/>
    </source>
</evidence>
<dbReference type="Pfam" id="PF19054">
    <property type="entry name" value="DUF5753"/>
    <property type="match status" value="1"/>
</dbReference>
<proteinExistence type="predicted"/>
<evidence type="ECO:0000313" key="2">
    <source>
        <dbReference type="EMBL" id="SEG86123.1"/>
    </source>
</evidence>
<feature type="domain" description="DUF5753" evidence="1">
    <location>
        <begin position="4"/>
        <end position="78"/>
    </location>
</feature>
<dbReference type="InterPro" id="IPR043917">
    <property type="entry name" value="DUF5753"/>
</dbReference>
<dbReference type="AlphaFoldDB" id="A0A1H6DMY8"/>
<protein>
    <recommendedName>
        <fullName evidence="1">DUF5753 domain-containing protein</fullName>
    </recommendedName>
</protein>
<evidence type="ECO:0000259" key="1">
    <source>
        <dbReference type="Pfam" id="PF19054"/>
    </source>
</evidence>
<accession>A0A1H6DMY8</accession>
<keyword evidence="3" id="KW-1185">Reference proteome</keyword>
<sequence length="83" mass="9324">MRYVTVQVLPLTYGSHAGYDGSMTVLETPERRLLAYLEAQGHSFLVEDCDKVSELNQRYGMVRSQALSVRESAKVIEQMAGEL</sequence>
<dbReference type="Proteomes" id="UP000236754">
    <property type="component" value="Unassembled WGS sequence"/>
</dbReference>
<organism evidence="2 3">
    <name type="scientific">Actinacidiphila yanglinensis</name>
    <dbReference type="NCBI Taxonomy" id="310779"/>
    <lineage>
        <taxon>Bacteria</taxon>
        <taxon>Bacillati</taxon>
        <taxon>Actinomycetota</taxon>
        <taxon>Actinomycetes</taxon>
        <taxon>Kitasatosporales</taxon>
        <taxon>Streptomycetaceae</taxon>
        <taxon>Actinacidiphila</taxon>
    </lineage>
</organism>
<dbReference type="RefSeq" id="WP_103889136.1">
    <property type="nucleotide sequence ID" value="NZ_FNVU01000017.1"/>
</dbReference>